<gene>
    <name evidence="2" type="ORF">F8M49_04835</name>
</gene>
<proteinExistence type="predicted"/>
<keyword evidence="3" id="KW-1185">Reference proteome</keyword>
<protein>
    <submittedName>
        <fullName evidence="2">Uncharacterized protein</fullName>
    </submittedName>
</protein>
<dbReference type="Proteomes" id="UP001275440">
    <property type="component" value="Unassembled WGS sequence"/>
</dbReference>
<keyword evidence="1" id="KW-0812">Transmembrane</keyword>
<accession>A0ABU3WMD7</accession>
<organism evidence="2 3">
    <name type="scientific">Rhodococcus zopfii</name>
    <dbReference type="NCBI Taxonomy" id="43772"/>
    <lineage>
        <taxon>Bacteria</taxon>
        <taxon>Bacillati</taxon>
        <taxon>Actinomycetota</taxon>
        <taxon>Actinomycetes</taxon>
        <taxon>Mycobacteriales</taxon>
        <taxon>Nocardiaceae</taxon>
        <taxon>Rhodococcus</taxon>
    </lineage>
</organism>
<evidence type="ECO:0000256" key="1">
    <source>
        <dbReference type="SAM" id="Phobius"/>
    </source>
</evidence>
<dbReference type="SUPFAM" id="SSF50998">
    <property type="entry name" value="Quinoprotein alcohol dehydrogenase-like"/>
    <property type="match status" value="1"/>
</dbReference>
<feature type="transmembrane region" description="Helical" evidence="1">
    <location>
        <begin position="12"/>
        <end position="31"/>
    </location>
</feature>
<keyword evidence="1" id="KW-1133">Transmembrane helix</keyword>
<evidence type="ECO:0000313" key="3">
    <source>
        <dbReference type="Proteomes" id="UP001275440"/>
    </source>
</evidence>
<keyword evidence="1" id="KW-0472">Membrane</keyword>
<dbReference type="InterPro" id="IPR011047">
    <property type="entry name" value="Quinoprotein_ADH-like_sf"/>
</dbReference>
<evidence type="ECO:0000313" key="2">
    <source>
        <dbReference type="EMBL" id="MDV2474922.1"/>
    </source>
</evidence>
<reference evidence="2 3" key="1">
    <citation type="submission" date="2019-10" db="EMBL/GenBank/DDBJ databases">
        <title>Draft Genome Assembly of Rhodococcus zopfii DSM44189.</title>
        <authorList>
            <person name="Sutton J.M."/>
            <person name="Akob D.M."/>
            <person name="Bushman T.J."/>
        </authorList>
    </citation>
    <scope>NUCLEOTIDE SEQUENCE [LARGE SCALE GENOMIC DNA]</scope>
    <source>
        <strain evidence="2 3">DSM 44189</strain>
    </source>
</reference>
<comment type="caution">
    <text evidence="2">The sequence shown here is derived from an EMBL/GenBank/DDBJ whole genome shotgun (WGS) entry which is preliminary data.</text>
</comment>
<name>A0ABU3WMD7_9NOCA</name>
<dbReference type="EMBL" id="WBMO01000001">
    <property type="protein sequence ID" value="MDV2474922.1"/>
    <property type="molecule type" value="Genomic_DNA"/>
</dbReference>
<sequence length="405" mass="41940">MLAPERRTRADLIVAAALAVAIVVAASVVWLRSDARGTTSITWDGPVAVPAAATTVPATLTEVWRAASAATTRPLAVGGTVATADAGSVVGRDLETGARHWSYQRNMPLCAAASAWQTIVAVYRDRRGCGQVTQLTAADGARGAQRTSDADDAIVLVDAGTHLISAGDTRLEMWRSDLVRTVEYGRVDAAVNPNAQPRTGCTLLSAGASATRLAVVERCRGEAADRLTLLDPVPDDNQKPEEFASSVLAESAADTMGTRVVAVAGDRTALYLPPGDGTGPRIQVFGEAGQATAEYPLPHPATDAATVPAKSRDGIVTWWTGTDTVALGSADLAPRWTVPDTIGWGDAMAGALLLPVDDALAVVDPATGTVQGRIPVDRDETGPVAVTVAGSTVLEQRGDEVVALR</sequence>